<dbReference type="Pfam" id="PF03283">
    <property type="entry name" value="PAE"/>
    <property type="match status" value="1"/>
</dbReference>
<dbReference type="InterPro" id="IPR004963">
    <property type="entry name" value="PAE/NOTUM"/>
</dbReference>
<evidence type="ECO:0000313" key="3">
    <source>
        <dbReference type="EMBL" id="PBC34946.1"/>
    </source>
</evidence>
<accession>A0A2A3EUQ4</accession>
<protein>
    <submittedName>
        <fullName evidence="3">Protein notum</fullName>
    </submittedName>
</protein>
<name>A0A2A3EUQ4_APICC</name>
<dbReference type="PANTHER" id="PTHR21562">
    <property type="entry name" value="NOTUM-RELATED"/>
    <property type="match status" value="1"/>
</dbReference>
<proteinExistence type="inferred from homology"/>
<evidence type="ECO:0000256" key="2">
    <source>
        <dbReference type="SAM" id="MobiDB-lite"/>
    </source>
</evidence>
<organism evidence="3 4">
    <name type="scientific">Apis cerana cerana</name>
    <name type="common">Oriental honeybee</name>
    <dbReference type="NCBI Taxonomy" id="94128"/>
    <lineage>
        <taxon>Eukaryota</taxon>
        <taxon>Metazoa</taxon>
        <taxon>Ecdysozoa</taxon>
        <taxon>Arthropoda</taxon>
        <taxon>Hexapoda</taxon>
        <taxon>Insecta</taxon>
        <taxon>Pterygota</taxon>
        <taxon>Neoptera</taxon>
        <taxon>Endopterygota</taxon>
        <taxon>Hymenoptera</taxon>
        <taxon>Apocrita</taxon>
        <taxon>Aculeata</taxon>
        <taxon>Apoidea</taxon>
        <taxon>Anthophila</taxon>
        <taxon>Apidae</taxon>
        <taxon>Apis</taxon>
    </lineage>
</organism>
<dbReference type="OrthoDB" id="2015280at2759"/>
<keyword evidence="4" id="KW-1185">Reference proteome</keyword>
<dbReference type="PANTHER" id="PTHR21562:SF122">
    <property type="entry name" value="PALMITOLEOYL-PROTEIN CARBOXYLESTERASE NOTUM"/>
    <property type="match status" value="1"/>
</dbReference>
<feature type="compositionally biased region" description="Basic residues" evidence="2">
    <location>
        <begin position="536"/>
        <end position="549"/>
    </location>
</feature>
<gene>
    <name evidence="3" type="ORF">APICC_06950</name>
</gene>
<sequence>MSRRIASRFQVSSREVKVADLIVISVCLTALVLTIAAEERPRNTVSVSSGTASIQSNTIQKLIKILEKYGLEEQRGLKRVYLSNRSITCNDGSQAGFYLRKSHGSRRWIIFLEGGWYCYDHKSCRNRWLRLRHLMTSTQWPETRDVGGLLSANPEENPYWWNANHVFVPYCTSDSWSGTRASLNDMFSFMGAEIVLQVVRDLVPLGLENASSLLLAGSSAGGTGVMLNLDHVHNLVHHDLGLKHIAIRGVSDSGWFLDRAPYSPNGLSPVDVVHKGMELWKARMPHNCVNKHRNEPWRCYFGYRLYPTLTAPLFVFQWLFDEAQMSADNVGAPVTKQQWDYIHKMGDSLRQTFENVTAVFAPSCISHSVLTKRDWQLVKIDEVSLAQALHCWEQMPIGNHRNVNESFGETKSLKKTKMYDKTNMYDIHRDTKKSLVLVQKKKTRNFQTQDTRYAQSASCFVFSVPTRSPIETNQPCTKSLRKLVRSGLTKGNGTSSEAGRSGKGESVAELQKVRSPLKSVMGKTSSNAVVQDKEGKKRKRRKHKGKRRERNKEARSRKEKHERRKATGRRKGNKQNNDSNHTGMFNGTRPQRSVIPSGKRKCVQGCHFRLIERCTWPQCNHSCPKLHNPFTGEEMDFIELLKSFGLDMKSVANALGIDIQTLNSMDHDELLNLLTQRAN</sequence>
<comment type="similarity">
    <text evidence="1">Belongs to the pectinacetylesterase family. Notum subfamily.</text>
</comment>
<feature type="compositionally biased region" description="Basic residues" evidence="2">
    <location>
        <begin position="557"/>
        <end position="573"/>
    </location>
</feature>
<dbReference type="EMBL" id="KZ288185">
    <property type="protein sequence ID" value="PBC34946.1"/>
    <property type="molecule type" value="Genomic_DNA"/>
</dbReference>
<dbReference type="STRING" id="94128.A0A2A3EUQ4"/>
<dbReference type="AlphaFoldDB" id="A0A2A3EUQ4"/>
<dbReference type="Proteomes" id="UP000242457">
    <property type="component" value="Unassembled WGS sequence"/>
</dbReference>
<evidence type="ECO:0000256" key="1">
    <source>
        <dbReference type="ARBA" id="ARBA00010213"/>
    </source>
</evidence>
<feature type="compositionally biased region" description="Polar residues" evidence="2">
    <location>
        <begin position="574"/>
        <end position="591"/>
    </location>
</feature>
<feature type="compositionally biased region" description="Polar residues" evidence="2">
    <location>
        <begin position="489"/>
        <end position="498"/>
    </location>
</feature>
<reference evidence="3 4" key="1">
    <citation type="submission" date="2014-07" db="EMBL/GenBank/DDBJ databases">
        <title>Genomic and transcriptomic analysis on Apis cerana provide comprehensive insights into honey bee biology.</title>
        <authorList>
            <person name="Diao Q."/>
            <person name="Sun L."/>
            <person name="Zheng H."/>
            <person name="Zheng H."/>
            <person name="Xu S."/>
            <person name="Wang S."/>
            <person name="Zeng Z."/>
            <person name="Hu F."/>
            <person name="Su S."/>
            <person name="Wu J."/>
        </authorList>
    </citation>
    <scope>NUCLEOTIDE SEQUENCE [LARGE SCALE GENOMIC DNA]</scope>
    <source>
        <tissue evidence="3">Pupae without intestine</tissue>
    </source>
</reference>
<dbReference type="GO" id="GO:0016787">
    <property type="term" value="F:hydrolase activity"/>
    <property type="evidence" value="ECO:0007669"/>
    <property type="project" value="InterPro"/>
</dbReference>
<feature type="region of interest" description="Disordered" evidence="2">
    <location>
        <begin position="487"/>
        <end position="596"/>
    </location>
</feature>
<evidence type="ECO:0000313" key="4">
    <source>
        <dbReference type="Proteomes" id="UP000242457"/>
    </source>
</evidence>